<dbReference type="Proteomes" id="UP001166286">
    <property type="component" value="Unassembled WGS sequence"/>
</dbReference>
<dbReference type="InterPro" id="IPR038922">
    <property type="entry name" value="HYPK_UBA"/>
</dbReference>
<evidence type="ECO:0000256" key="1">
    <source>
        <dbReference type="SAM" id="MobiDB-lite"/>
    </source>
</evidence>
<organism evidence="3 4">
    <name type="scientific">Cladonia borealis</name>
    <dbReference type="NCBI Taxonomy" id="184061"/>
    <lineage>
        <taxon>Eukaryota</taxon>
        <taxon>Fungi</taxon>
        <taxon>Dikarya</taxon>
        <taxon>Ascomycota</taxon>
        <taxon>Pezizomycotina</taxon>
        <taxon>Lecanoromycetes</taxon>
        <taxon>OSLEUM clade</taxon>
        <taxon>Lecanoromycetidae</taxon>
        <taxon>Lecanorales</taxon>
        <taxon>Lecanorineae</taxon>
        <taxon>Cladoniaceae</taxon>
        <taxon>Cladonia</taxon>
    </lineage>
</organism>
<dbReference type="CDD" id="cd14361">
    <property type="entry name" value="UBA_HYPK"/>
    <property type="match status" value="1"/>
</dbReference>
<dbReference type="GO" id="GO:0043066">
    <property type="term" value="P:negative regulation of apoptotic process"/>
    <property type="evidence" value="ECO:0007669"/>
    <property type="project" value="TreeGrafter"/>
</dbReference>
<accession>A0AA39RAM5</accession>
<feature type="compositionally biased region" description="Basic and acidic residues" evidence="1">
    <location>
        <begin position="39"/>
        <end position="49"/>
    </location>
</feature>
<dbReference type="InterPro" id="IPR044034">
    <property type="entry name" value="NAC-like_UBA"/>
</dbReference>
<name>A0AA39RAM5_9LECA</name>
<dbReference type="InterPro" id="IPR052617">
    <property type="entry name" value="Huntingtin-int_K"/>
</dbReference>
<evidence type="ECO:0000259" key="2">
    <source>
        <dbReference type="Pfam" id="PF19026"/>
    </source>
</evidence>
<evidence type="ECO:0000313" key="4">
    <source>
        <dbReference type="Proteomes" id="UP001166286"/>
    </source>
</evidence>
<feature type="compositionally biased region" description="Basic and acidic residues" evidence="1">
    <location>
        <begin position="82"/>
        <end position="96"/>
    </location>
</feature>
<feature type="compositionally biased region" description="Polar residues" evidence="1">
    <location>
        <begin position="1"/>
        <end position="10"/>
    </location>
</feature>
<comment type="caution">
    <text evidence="3">The sequence shown here is derived from an EMBL/GenBank/DDBJ whole genome shotgun (WGS) entry which is preliminary data.</text>
</comment>
<dbReference type="AlphaFoldDB" id="A0AA39RAM5"/>
<dbReference type="EMBL" id="JAFEKC020000002">
    <property type="protein sequence ID" value="KAK0516804.1"/>
    <property type="molecule type" value="Genomic_DNA"/>
</dbReference>
<gene>
    <name evidence="3" type="ORF">JMJ35_001407</name>
</gene>
<evidence type="ECO:0000313" key="3">
    <source>
        <dbReference type="EMBL" id="KAK0516804.1"/>
    </source>
</evidence>
<sequence>MAEPQPSSVQEGMDPEGPPAPASAEDRKAAAAMSSLETRGGDEEAETKKSNNKQIDQEALVKAISRLELADKAAKVAAGEKSQGEKEKEEREKRAKVKVDQADVSLLVDELDLNKVKATELLKAHEGDAVKAMKAFVRASA</sequence>
<feature type="domain" description="Nascent polypeptide-associated complex subunit alpha-like UBA" evidence="2">
    <location>
        <begin position="97"/>
        <end position="137"/>
    </location>
</feature>
<proteinExistence type="predicted"/>
<keyword evidence="4" id="KW-1185">Reference proteome</keyword>
<feature type="region of interest" description="Disordered" evidence="1">
    <location>
        <begin position="1"/>
        <end position="54"/>
    </location>
</feature>
<feature type="region of interest" description="Disordered" evidence="1">
    <location>
        <begin position="75"/>
        <end position="96"/>
    </location>
</feature>
<protein>
    <recommendedName>
        <fullName evidence="2">Nascent polypeptide-associated complex subunit alpha-like UBA domain-containing protein</fullName>
    </recommendedName>
</protein>
<dbReference type="GO" id="GO:0050821">
    <property type="term" value="P:protein stabilization"/>
    <property type="evidence" value="ECO:0007669"/>
    <property type="project" value="TreeGrafter"/>
</dbReference>
<reference evidence="3" key="1">
    <citation type="submission" date="2023-03" db="EMBL/GenBank/DDBJ databases">
        <title>Complete genome of Cladonia borealis.</title>
        <authorList>
            <person name="Park H."/>
        </authorList>
    </citation>
    <scope>NUCLEOTIDE SEQUENCE</scope>
    <source>
        <strain evidence="3">ANT050790</strain>
    </source>
</reference>
<dbReference type="PANTHER" id="PTHR31184">
    <property type="entry name" value="HUNTINGTIN-INTERACTING PROTEIN K FAMILY MEMBER"/>
    <property type="match status" value="1"/>
</dbReference>
<dbReference type="Pfam" id="PF19026">
    <property type="entry name" value="UBA_HYPK"/>
    <property type="match status" value="1"/>
</dbReference>
<dbReference type="PANTHER" id="PTHR31184:SF2">
    <property type="entry name" value="HUNTINGTIN-INTERACTING PROTEIN K"/>
    <property type="match status" value="1"/>
</dbReference>